<dbReference type="AlphaFoldDB" id="A0A164M908"/>
<gene>
    <name evidence="1" type="ORF">SISNIDRAFT_491922</name>
</gene>
<proteinExistence type="predicted"/>
<evidence type="ECO:0000313" key="1">
    <source>
        <dbReference type="EMBL" id="KZS86482.1"/>
    </source>
</evidence>
<organism evidence="1 2">
    <name type="scientific">Sistotremastrum niveocremeum HHB9708</name>
    <dbReference type="NCBI Taxonomy" id="1314777"/>
    <lineage>
        <taxon>Eukaryota</taxon>
        <taxon>Fungi</taxon>
        <taxon>Dikarya</taxon>
        <taxon>Basidiomycota</taxon>
        <taxon>Agaricomycotina</taxon>
        <taxon>Agaricomycetes</taxon>
        <taxon>Sistotremastrales</taxon>
        <taxon>Sistotremastraceae</taxon>
        <taxon>Sertulicium</taxon>
        <taxon>Sertulicium niveocremeum</taxon>
    </lineage>
</organism>
<accession>A0A164M908</accession>
<sequence>MEPPHHIPRFTSELASVKKIMKCVFDARDSCLLGLHRNLYSIVFLDLKRRLGVVLDLRFGPLNMVEGSTIAHFHHTLPLLILEYRNNNEGDAHAHGPQHYVSLLDIPTSTPSSSVTSQEFGEITWIEPVTITHWTRRSDWPVNESEIPVTYDCMRTLTSWNVERSLSKHNCDTGMLCRKPNQELIIVKLRTFTSVYGPEASDCVKWQFPGHSSPQDQSWILAARFASEDIVEVVFLSADKRKTVDLRLTVPGYGKERDEDKANVRWFDPIYGQLFVQTADGSVMVQY</sequence>
<dbReference type="EMBL" id="KV419495">
    <property type="protein sequence ID" value="KZS86482.1"/>
    <property type="molecule type" value="Genomic_DNA"/>
</dbReference>
<name>A0A164M908_9AGAM</name>
<reference evidence="1 2" key="1">
    <citation type="journal article" date="2016" name="Mol. Biol. Evol.">
        <title>Comparative Genomics of Early-Diverging Mushroom-Forming Fungi Provides Insights into the Origins of Lignocellulose Decay Capabilities.</title>
        <authorList>
            <person name="Nagy L.G."/>
            <person name="Riley R."/>
            <person name="Tritt A."/>
            <person name="Adam C."/>
            <person name="Daum C."/>
            <person name="Floudas D."/>
            <person name="Sun H."/>
            <person name="Yadav J.S."/>
            <person name="Pangilinan J."/>
            <person name="Larsson K.H."/>
            <person name="Matsuura K."/>
            <person name="Barry K."/>
            <person name="Labutti K."/>
            <person name="Kuo R."/>
            <person name="Ohm R.A."/>
            <person name="Bhattacharya S.S."/>
            <person name="Shirouzu T."/>
            <person name="Yoshinaga Y."/>
            <person name="Martin F.M."/>
            <person name="Grigoriev I.V."/>
            <person name="Hibbett D.S."/>
        </authorList>
    </citation>
    <scope>NUCLEOTIDE SEQUENCE [LARGE SCALE GENOMIC DNA]</scope>
    <source>
        <strain evidence="1 2">HHB9708</strain>
    </source>
</reference>
<dbReference type="Proteomes" id="UP000076722">
    <property type="component" value="Unassembled WGS sequence"/>
</dbReference>
<keyword evidence="2" id="KW-1185">Reference proteome</keyword>
<protein>
    <submittedName>
        <fullName evidence="1">Uncharacterized protein</fullName>
    </submittedName>
</protein>
<evidence type="ECO:0000313" key="2">
    <source>
        <dbReference type="Proteomes" id="UP000076722"/>
    </source>
</evidence>